<comment type="caution">
    <text evidence="1">The sequence shown here is derived from an EMBL/GenBank/DDBJ whole genome shotgun (WGS) entry which is preliminary data.</text>
</comment>
<name>A0A6A3RV37_9STRA</name>
<evidence type="ECO:0000313" key="2">
    <source>
        <dbReference type="EMBL" id="KAE9191143.1"/>
    </source>
</evidence>
<feature type="non-terminal residue" evidence="1">
    <location>
        <position position="44"/>
    </location>
</feature>
<gene>
    <name evidence="2" type="ORF">PF004_g21686</name>
    <name evidence="1" type="ORF">PF006_g22074</name>
</gene>
<dbReference type="Proteomes" id="UP000440732">
    <property type="component" value="Unassembled WGS sequence"/>
</dbReference>
<organism evidence="1 3">
    <name type="scientific">Phytophthora fragariae</name>
    <dbReference type="NCBI Taxonomy" id="53985"/>
    <lineage>
        <taxon>Eukaryota</taxon>
        <taxon>Sar</taxon>
        <taxon>Stramenopiles</taxon>
        <taxon>Oomycota</taxon>
        <taxon>Peronosporomycetes</taxon>
        <taxon>Peronosporales</taxon>
        <taxon>Peronosporaceae</taxon>
        <taxon>Phytophthora</taxon>
    </lineage>
</organism>
<protein>
    <submittedName>
        <fullName evidence="1">Uncharacterized protein</fullName>
    </submittedName>
</protein>
<accession>A0A6A3RV37</accession>
<dbReference type="Proteomes" id="UP000476176">
    <property type="component" value="Unassembled WGS sequence"/>
</dbReference>
<evidence type="ECO:0000313" key="4">
    <source>
        <dbReference type="Proteomes" id="UP000476176"/>
    </source>
</evidence>
<proteinExistence type="predicted"/>
<evidence type="ECO:0000313" key="3">
    <source>
        <dbReference type="Proteomes" id="UP000440732"/>
    </source>
</evidence>
<dbReference type="EMBL" id="QXGC01002079">
    <property type="protein sequence ID" value="KAE9191143.1"/>
    <property type="molecule type" value="Genomic_DNA"/>
</dbReference>
<dbReference type="AlphaFoldDB" id="A0A6A3RV37"/>
<dbReference type="EMBL" id="QXGA01002104">
    <property type="protein sequence ID" value="KAE9103799.1"/>
    <property type="molecule type" value="Genomic_DNA"/>
</dbReference>
<sequence length="44" mass="5205">MRHARLVLHPCFRRRISTPSRAAEWVLRLKKQEHEFVATDFGSA</sequence>
<reference evidence="1 3" key="1">
    <citation type="submission" date="2018-08" db="EMBL/GenBank/DDBJ databases">
        <title>Genomic investigation of the strawberry pathogen Phytophthora fragariae indicates pathogenicity is determined by transcriptional variation in three key races.</title>
        <authorList>
            <person name="Adams T.M."/>
            <person name="Armitage A.D."/>
            <person name="Sobczyk M.K."/>
            <person name="Bates H.J."/>
            <person name="Dunwell J.M."/>
            <person name="Nellist C.F."/>
            <person name="Harrison R.J."/>
        </authorList>
    </citation>
    <scope>NUCLEOTIDE SEQUENCE [LARGE SCALE GENOMIC DNA]</scope>
    <source>
        <strain evidence="2 4">BC-23</strain>
        <strain evidence="1 3">NOV-5</strain>
    </source>
</reference>
<evidence type="ECO:0000313" key="1">
    <source>
        <dbReference type="EMBL" id="KAE9103799.1"/>
    </source>
</evidence>